<evidence type="ECO:0000313" key="4">
    <source>
        <dbReference type="EMBL" id="MSU06113.1"/>
    </source>
</evidence>
<keyword evidence="5" id="KW-1185">Reference proteome</keyword>
<dbReference type="PROSITE" id="PS50977">
    <property type="entry name" value="HTH_TETR_2"/>
    <property type="match status" value="1"/>
</dbReference>
<proteinExistence type="predicted"/>
<evidence type="ECO:0000256" key="2">
    <source>
        <dbReference type="PROSITE-ProRule" id="PRU00335"/>
    </source>
</evidence>
<evidence type="ECO:0000259" key="3">
    <source>
        <dbReference type="PROSITE" id="PS50977"/>
    </source>
</evidence>
<dbReference type="RefSeq" id="WP_154425089.1">
    <property type="nucleotide sequence ID" value="NZ_VUNN01000006.1"/>
</dbReference>
<dbReference type="InterPro" id="IPR050624">
    <property type="entry name" value="HTH-type_Tx_Regulator"/>
</dbReference>
<dbReference type="Pfam" id="PF00440">
    <property type="entry name" value="TetR_N"/>
    <property type="match status" value="1"/>
</dbReference>
<accession>A0A7X2TRM1</accession>
<organism evidence="4 5">
    <name type="scientific">Bullifex porci</name>
    <dbReference type="NCBI Taxonomy" id="2606638"/>
    <lineage>
        <taxon>Bacteria</taxon>
        <taxon>Pseudomonadati</taxon>
        <taxon>Spirochaetota</taxon>
        <taxon>Spirochaetia</taxon>
        <taxon>Spirochaetales</taxon>
        <taxon>Spirochaetaceae</taxon>
        <taxon>Bullifex</taxon>
    </lineage>
</organism>
<dbReference type="SUPFAM" id="SSF46689">
    <property type="entry name" value="Homeodomain-like"/>
    <property type="match status" value="1"/>
</dbReference>
<reference evidence="4 5" key="1">
    <citation type="submission" date="2019-08" db="EMBL/GenBank/DDBJ databases">
        <title>In-depth cultivation of the pig gut microbiome towards novel bacterial diversity and tailored functional studies.</title>
        <authorList>
            <person name="Wylensek D."/>
            <person name="Hitch T.C.A."/>
            <person name="Clavel T."/>
        </authorList>
    </citation>
    <scope>NUCLEOTIDE SEQUENCE [LARGE SCALE GENOMIC DNA]</scope>
    <source>
        <strain evidence="4 5">NM-380-WT-3C1</strain>
    </source>
</reference>
<dbReference type="GO" id="GO:0003677">
    <property type="term" value="F:DNA binding"/>
    <property type="evidence" value="ECO:0007669"/>
    <property type="project" value="UniProtKB-UniRule"/>
</dbReference>
<dbReference type="Proteomes" id="UP000460549">
    <property type="component" value="Unassembled WGS sequence"/>
</dbReference>
<comment type="caution">
    <text evidence="4">The sequence shown here is derived from an EMBL/GenBank/DDBJ whole genome shotgun (WGS) entry which is preliminary data.</text>
</comment>
<evidence type="ECO:0000256" key="1">
    <source>
        <dbReference type="ARBA" id="ARBA00023125"/>
    </source>
</evidence>
<feature type="domain" description="HTH tetR-type" evidence="3">
    <location>
        <begin position="9"/>
        <end position="69"/>
    </location>
</feature>
<name>A0A7X2TRM1_9SPIO</name>
<evidence type="ECO:0000313" key="5">
    <source>
        <dbReference type="Proteomes" id="UP000460549"/>
    </source>
</evidence>
<dbReference type="EMBL" id="VUNN01000006">
    <property type="protein sequence ID" value="MSU06113.1"/>
    <property type="molecule type" value="Genomic_DNA"/>
</dbReference>
<sequence length="189" mass="21583">MRSEYRSSIRSKTLIRNALLSLMAEKPFDKITITDVVNRADINRGTFYAHYGSTLEVLQKIQSDATNELRTIFESMDYKNFFNDSEKTLKRISEFLSKDFEYYKMLIMIDGGKSFVASWKDNLVNFFSGISFLNSQGGENNEKYTAINFVINGVADAYLDILLGKSKLTLEEAPTALSTIVKRVMTPYL</sequence>
<dbReference type="PANTHER" id="PTHR43479:SF7">
    <property type="entry name" value="TETR-FAMILY TRANSCRIPTIONAL REGULATOR"/>
    <property type="match status" value="1"/>
</dbReference>
<dbReference type="PANTHER" id="PTHR43479">
    <property type="entry name" value="ACREF/ENVCD OPERON REPRESSOR-RELATED"/>
    <property type="match status" value="1"/>
</dbReference>
<keyword evidence="1 2" id="KW-0238">DNA-binding</keyword>
<protein>
    <submittedName>
        <fullName evidence="4">TetR family transcriptional regulator</fullName>
    </submittedName>
</protein>
<dbReference type="InterPro" id="IPR001647">
    <property type="entry name" value="HTH_TetR"/>
</dbReference>
<dbReference type="AlphaFoldDB" id="A0A7X2TRM1"/>
<dbReference type="Gene3D" id="1.10.357.10">
    <property type="entry name" value="Tetracycline Repressor, domain 2"/>
    <property type="match status" value="1"/>
</dbReference>
<feature type="DNA-binding region" description="H-T-H motif" evidence="2">
    <location>
        <begin position="32"/>
        <end position="51"/>
    </location>
</feature>
<dbReference type="InterPro" id="IPR009057">
    <property type="entry name" value="Homeodomain-like_sf"/>
</dbReference>
<gene>
    <name evidence="4" type="ORF">FYJ80_04900</name>
</gene>